<dbReference type="EMBL" id="CP001848">
    <property type="protein sequence ID" value="ADB17877.1"/>
    <property type="molecule type" value="Genomic_DNA"/>
</dbReference>
<dbReference type="InterPro" id="IPR003680">
    <property type="entry name" value="Flavodoxin_fold"/>
</dbReference>
<dbReference type="OrthoDB" id="9805013at2"/>
<evidence type="ECO:0000256" key="1">
    <source>
        <dbReference type="ARBA" id="ARBA00022630"/>
    </source>
</evidence>
<dbReference type="HAMAP" id="MF_01216">
    <property type="entry name" value="Azoreductase_type1"/>
    <property type="match status" value="1"/>
</dbReference>
<feature type="binding site" evidence="6">
    <location>
        <begin position="15"/>
        <end position="17"/>
    </location>
    <ligand>
        <name>FMN</name>
        <dbReference type="ChEBI" id="CHEBI:58210"/>
    </ligand>
</feature>
<evidence type="ECO:0000256" key="6">
    <source>
        <dbReference type="HAMAP-Rule" id="MF_01216"/>
    </source>
</evidence>
<dbReference type="InterPro" id="IPR029039">
    <property type="entry name" value="Flavoprotein-like_sf"/>
</dbReference>
<dbReference type="Pfam" id="PF02525">
    <property type="entry name" value="Flavodoxin_2"/>
    <property type="match status" value="1"/>
</dbReference>
<dbReference type="GO" id="GO:0009055">
    <property type="term" value="F:electron transfer activity"/>
    <property type="evidence" value="ECO:0007669"/>
    <property type="project" value="UniProtKB-UniRule"/>
</dbReference>
<dbReference type="PANTHER" id="PTHR43741:SF4">
    <property type="entry name" value="FMN-DEPENDENT NADH:QUINONE OXIDOREDUCTASE"/>
    <property type="match status" value="1"/>
</dbReference>
<evidence type="ECO:0000256" key="4">
    <source>
        <dbReference type="ARBA" id="ARBA00023027"/>
    </source>
</evidence>
<comment type="function">
    <text evidence="6">Also exhibits azoreductase activity. Catalyzes the reductive cleavage of the azo bond in aromatic azo compounds to the corresponding amines.</text>
</comment>
<comment type="cofactor">
    <cofactor evidence="6">
        <name>FMN</name>
        <dbReference type="ChEBI" id="CHEBI:58210"/>
    </cofactor>
    <text evidence="6">Binds 1 FMN per subunit.</text>
</comment>
<comment type="subunit">
    <text evidence="6">Homodimer.</text>
</comment>
<dbReference type="EC" id="1.7.1.17" evidence="6"/>
<evidence type="ECO:0000313" key="8">
    <source>
        <dbReference type="EMBL" id="ADB17877.1"/>
    </source>
</evidence>
<name>D2QX37_PIRSD</name>
<evidence type="ECO:0000256" key="2">
    <source>
        <dbReference type="ARBA" id="ARBA00022643"/>
    </source>
</evidence>
<comment type="similarity">
    <text evidence="6">Belongs to the azoreductase type 1 family.</text>
</comment>
<comment type="catalytic activity">
    <reaction evidence="6">
        <text>2 a quinone + NADH + H(+) = 2 a 1,4-benzosemiquinone + NAD(+)</text>
        <dbReference type="Rhea" id="RHEA:65952"/>
        <dbReference type="ChEBI" id="CHEBI:15378"/>
        <dbReference type="ChEBI" id="CHEBI:57540"/>
        <dbReference type="ChEBI" id="CHEBI:57945"/>
        <dbReference type="ChEBI" id="CHEBI:132124"/>
        <dbReference type="ChEBI" id="CHEBI:134225"/>
    </reaction>
</comment>
<dbReference type="PANTHER" id="PTHR43741">
    <property type="entry name" value="FMN-DEPENDENT NADH-AZOREDUCTASE 1"/>
    <property type="match status" value="1"/>
</dbReference>
<sequence length="211" mass="23224">MRLLHVDASARYEGSTSRELSAFFVAQLRLRLATFDVDYLDLAQDPPPHVSAIQTAAHYTAPQDHTREMRESIRRSDLLVDQLLASHACVFAMPMYNYAAPSTFKAYIDNVVRSGRTFESSPGGIRGLLADRPLLFITSRGGDYAQGGSMAGQDLLVPWLQQLFCFLGASEMTFVSAQPMQFAGPEAKIAGLEAARHQLADIATRWGARLS</sequence>
<dbReference type="STRING" id="530564.Psta_3213"/>
<dbReference type="Gene3D" id="3.40.50.360">
    <property type="match status" value="1"/>
</dbReference>
<keyword evidence="3 6" id="KW-0560">Oxidoreductase</keyword>
<dbReference type="InterPro" id="IPR050104">
    <property type="entry name" value="FMN-dep_NADH:Q_OxRdtase_AzoR1"/>
</dbReference>
<keyword evidence="1 6" id="KW-0285">Flavoprotein</keyword>
<dbReference type="EC" id="1.6.5.-" evidence="6"/>
<comment type="function">
    <text evidence="6">Quinone reductase that provides resistance to thiol-specific stress caused by electrophilic quinones.</text>
</comment>
<dbReference type="GO" id="GO:0016652">
    <property type="term" value="F:oxidoreductase activity, acting on NAD(P)H as acceptor"/>
    <property type="evidence" value="ECO:0007669"/>
    <property type="project" value="UniProtKB-UniRule"/>
</dbReference>
<protein>
    <recommendedName>
        <fullName evidence="6">FMN dependent NADH:quinone oxidoreductase</fullName>
        <ecNumber evidence="6">1.6.5.-</ecNumber>
    </recommendedName>
    <alternativeName>
        <fullName evidence="6">Azo-dye reductase</fullName>
    </alternativeName>
    <alternativeName>
        <fullName evidence="6">FMN-dependent NADH-azo compound oxidoreductase</fullName>
    </alternativeName>
    <alternativeName>
        <fullName evidence="6">FMN-dependent NADH-azoreductase</fullName>
        <ecNumber evidence="6">1.7.1.17</ecNumber>
    </alternativeName>
</protein>
<keyword evidence="2 6" id="KW-0288">FMN</keyword>
<dbReference type="GO" id="GO:0016655">
    <property type="term" value="F:oxidoreductase activity, acting on NAD(P)H, quinone or similar compound as acceptor"/>
    <property type="evidence" value="ECO:0007669"/>
    <property type="project" value="InterPro"/>
</dbReference>
<organism evidence="8 9">
    <name type="scientific">Pirellula staleyi (strain ATCC 27377 / DSM 6068 / ICPB 4128)</name>
    <name type="common">Pirella staleyi</name>
    <dbReference type="NCBI Taxonomy" id="530564"/>
    <lineage>
        <taxon>Bacteria</taxon>
        <taxon>Pseudomonadati</taxon>
        <taxon>Planctomycetota</taxon>
        <taxon>Planctomycetia</taxon>
        <taxon>Pirellulales</taxon>
        <taxon>Pirellulaceae</taxon>
        <taxon>Pirellula</taxon>
    </lineage>
</organism>
<evidence type="ECO:0000313" key="9">
    <source>
        <dbReference type="Proteomes" id="UP000001887"/>
    </source>
</evidence>
<dbReference type="Proteomes" id="UP000001887">
    <property type="component" value="Chromosome"/>
</dbReference>
<dbReference type="InterPro" id="IPR023048">
    <property type="entry name" value="NADH:quinone_OxRdtase_FMN_depd"/>
</dbReference>
<evidence type="ECO:0000256" key="3">
    <source>
        <dbReference type="ARBA" id="ARBA00023002"/>
    </source>
</evidence>
<dbReference type="HOGENOM" id="CLU_088964_0_0_0"/>
<comment type="catalytic activity">
    <reaction evidence="5">
        <text>N,N-dimethyl-1,4-phenylenediamine + anthranilate + 2 NAD(+) = 2-(4-dimethylaminophenyl)diazenylbenzoate + 2 NADH + 2 H(+)</text>
        <dbReference type="Rhea" id="RHEA:55872"/>
        <dbReference type="ChEBI" id="CHEBI:15378"/>
        <dbReference type="ChEBI" id="CHEBI:15783"/>
        <dbReference type="ChEBI" id="CHEBI:16567"/>
        <dbReference type="ChEBI" id="CHEBI:57540"/>
        <dbReference type="ChEBI" id="CHEBI:57945"/>
        <dbReference type="ChEBI" id="CHEBI:71579"/>
        <dbReference type="EC" id="1.7.1.17"/>
    </reaction>
    <physiologicalReaction direction="right-to-left" evidence="5">
        <dbReference type="Rhea" id="RHEA:55874"/>
    </physiologicalReaction>
</comment>
<dbReference type="SUPFAM" id="SSF52218">
    <property type="entry name" value="Flavoproteins"/>
    <property type="match status" value="1"/>
</dbReference>
<evidence type="ECO:0000259" key="7">
    <source>
        <dbReference type="Pfam" id="PF02525"/>
    </source>
</evidence>
<feature type="binding site" evidence="6">
    <location>
        <position position="9"/>
    </location>
    <ligand>
        <name>FMN</name>
        <dbReference type="ChEBI" id="CHEBI:58210"/>
    </ligand>
</feature>
<reference evidence="8 9" key="1">
    <citation type="journal article" date="2009" name="Stand. Genomic Sci.">
        <title>Complete genome sequence of Pirellula staleyi type strain (ATCC 27377).</title>
        <authorList>
            <person name="Clum A."/>
            <person name="Tindall B.J."/>
            <person name="Sikorski J."/>
            <person name="Ivanova N."/>
            <person name="Mavrommatis K."/>
            <person name="Lucas S."/>
            <person name="Glavina del Rio T."/>
            <person name="Nolan M."/>
            <person name="Chen F."/>
            <person name="Tice H."/>
            <person name="Pitluck S."/>
            <person name="Cheng J.F."/>
            <person name="Chertkov O."/>
            <person name="Brettin T."/>
            <person name="Han C."/>
            <person name="Detter J.C."/>
            <person name="Kuske C."/>
            <person name="Bruce D."/>
            <person name="Goodwin L."/>
            <person name="Ovchinikova G."/>
            <person name="Pati A."/>
            <person name="Mikhailova N."/>
            <person name="Chen A."/>
            <person name="Palaniappan K."/>
            <person name="Land M."/>
            <person name="Hauser L."/>
            <person name="Chang Y.J."/>
            <person name="Jeffries C.D."/>
            <person name="Chain P."/>
            <person name="Rohde M."/>
            <person name="Goker M."/>
            <person name="Bristow J."/>
            <person name="Eisen J.A."/>
            <person name="Markowitz V."/>
            <person name="Hugenholtz P."/>
            <person name="Kyrpides N.C."/>
            <person name="Klenk H.P."/>
            <person name="Lapidus A."/>
        </authorList>
    </citation>
    <scope>NUCLEOTIDE SEQUENCE [LARGE SCALE GENOMIC DNA]</scope>
    <source>
        <strain evidence="9">ATCC 27377 / DSM 6068 / ICPB 4128</strain>
    </source>
</reference>
<feature type="domain" description="Flavodoxin-like fold" evidence="7">
    <location>
        <begin position="1"/>
        <end position="200"/>
    </location>
</feature>
<dbReference type="AlphaFoldDB" id="D2QX37"/>
<keyword evidence="9" id="KW-1185">Reference proteome</keyword>
<gene>
    <name evidence="6" type="primary">azoR</name>
    <name evidence="8" type="ordered locus">Psta_3213</name>
</gene>
<feature type="binding site" evidence="6">
    <location>
        <begin position="139"/>
        <end position="142"/>
    </location>
    <ligand>
        <name>FMN</name>
        <dbReference type="ChEBI" id="CHEBI:58210"/>
    </ligand>
</feature>
<keyword evidence="4 6" id="KW-0520">NAD</keyword>
<evidence type="ECO:0000256" key="5">
    <source>
        <dbReference type="ARBA" id="ARBA00048542"/>
    </source>
</evidence>
<dbReference type="eggNOG" id="COG1182">
    <property type="taxonomic scope" value="Bacteria"/>
</dbReference>
<comment type="caution">
    <text evidence="6">Lacks conserved residue(s) required for the propagation of feature annotation.</text>
</comment>
<proteinExistence type="inferred from homology"/>
<dbReference type="KEGG" id="psl:Psta_3213"/>
<dbReference type="GO" id="GO:0010181">
    <property type="term" value="F:FMN binding"/>
    <property type="evidence" value="ECO:0007669"/>
    <property type="project" value="UniProtKB-UniRule"/>
</dbReference>
<accession>D2QX37</accession>